<protein>
    <recommendedName>
        <fullName evidence="6">Major facilitator superfamily (MFS) profile domain-containing protein</fullName>
    </recommendedName>
</protein>
<dbReference type="AlphaFoldDB" id="A0AB34JMW9"/>
<dbReference type="InterPro" id="IPR020846">
    <property type="entry name" value="MFS_dom"/>
</dbReference>
<dbReference type="GO" id="GO:0016020">
    <property type="term" value="C:membrane"/>
    <property type="evidence" value="ECO:0007669"/>
    <property type="project" value="UniProtKB-SubCell"/>
</dbReference>
<comment type="subcellular location">
    <subcellularLocation>
        <location evidence="1">Membrane</location>
        <topology evidence="1">Multi-pass membrane protein</topology>
    </subcellularLocation>
</comment>
<dbReference type="SUPFAM" id="SSF103473">
    <property type="entry name" value="MFS general substrate transporter"/>
    <property type="match status" value="1"/>
</dbReference>
<keyword evidence="8" id="KW-1185">Reference proteome</keyword>
<proteinExistence type="predicted"/>
<evidence type="ECO:0000256" key="3">
    <source>
        <dbReference type="ARBA" id="ARBA00022989"/>
    </source>
</evidence>
<organism evidence="7 8">
    <name type="scientific">Prymnesium parvum</name>
    <name type="common">Toxic golden alga</name>
    <dbReference type="NCBI Taxonomy" id="97485"/>
    <lineage>
        <taxon>Eukaryota</taxon>
        <taxon>Haptista</taxon>
        <taxon>Haptophyta</taxon>
        <taxon>Prymnesiophyceae</taxon>
        <taxon>Prymnesiales</taxon>
        <taxon>Prymnesiaceae</taxon>
        <taxon>Prymnesium</taxon>
    </lineage>
</organism>
<reference evidence="7 8" key="1">
    <citation type="journal article" date="2024" name="Science">
        <title>Giant polyketide synthase enzymes in the biosynthesis of giant marine polyether toxins.</title>
        <authorList>
            <person name="Fallon T.R."/>
            <person name="Shende V.V."/>
            <person name="Wierzbicki I.H."/>
            <person name="Pendleton A.L."/>
            <person name="Watervoot N.F."/>
            <person name="Auber R.P."/>
            <person name="Gonzalez D.J."/>
            <person name="Wisecaver J.H."/>
            <person name="Moore B.S."/>
        </authorList>
    </citation>
    <scope>NUCLEOTIDE SEQUENCE [LARGE SCALE GENOMIC DNA]</scope>
    <source>
        <strain evidence="7 8">12B1</strain>
    </source>
</reference>
<feature type="transmembrane region" description="Helical" evidence="5">
    <location>
        <begin position="514"/>
        <end position="535"/>
    </location>
</feature>
<gene>
    <name evidence="7" type="ORF">AB1Y20_018266</name>
</gene>
<dbReference type="InterPro" id="IPR005829">
    <property type="entry name" value="Sugar_transporter_CS"/>
</dbReference>
<dbReference type="PANTHER" id="PTHR48021">
    <property type="match status" value="1"/>
</dbReference>
<evidence type="ECO:0000313" key="7">
    <source>
        <dbReference type="EMBL" id="KAL1523320.1"/>
    </source>
</evidence>
<evidence type="ECO:0000256" key="2">
    <source>
        <dbReference type="ARBA" id="ARBA00022692"/>
    </source>
</evidence>
<feature type="transmembrane region" description="Helical" evidence="5">
    <location>
        <begin position="39"/>
        <end position="59"/>
    </location>
</feature>
<dbReference type="PANTHER" id="PTHR48021:SF1">
    <property type="entry name" value="GH07001P-RELATED"/>
    <property type="match status" value="1"/>
</dbReference>
<keyword evidence="3 5" id="KW-1133">Transmembrane helix</keyword>
<feature type="domain" description="Major facilitator superfamily (MFS) profile" evidence="6">
    <location>
        <begin position="44"/>
        <end position="539"/>
    </location>
</feature>
<feature type="transmembrane region" description="Helical" evidence="5">
    <location>
        <begin position="185"/>
        <end position="203"/>
    </location>
</feature>
<dbReference type="Gene3D" id="1.20.1250.20">
    <property type="entry name" value="MFS general substrate transporter like domains"/>
    <property type="match status" value="1"/>
</dbReference>
<dbReference type="InterPro" id="IPR003663">
    <property type="entry name" value="Sugar/inositol_transpt"/>
</dbReference>
<evidence type="ECO:0000256" key="1">
    <source>
        <dbReference type="ARBA" id="ARBA00004141"/>
    </source>
</evidence>
<feature type="transmembrane region" description="Helical" evidence="5">
    <location>
        <begin position="484"/>
        <end position="508"/>
    </location>
</feature>
<dbReference type="GO" id="GO:0022857">
    <property type="term" value="F:transmembrane transporter activity"/>
    <property type="evidence" value="ECO:0007669"/>
    <property type="project" value="InterPro"/>
</dbReference>
<feature type="transmembrane region" description="Helical" evidence="5">
    <location>
        <begin position="255"/>
        <end position="275"/>
    </location>
</feature>
<comment type="caution">
    <text evidence="7">The sequence shown here is derived from an EMBL/GenBank/DDBJ whole genome shotgun (WGS) entry which is preliminary data.</text>
</comment>
<evidence type="ECO:0000256" key="4">
    <source>
        <dbReference type="ARBA" id="ARBA00023136"/>
    </source>
</evidence>
<evidence type="ECO:0000259" key="6">
    <source>
        <dbReference type="PROSITE" id="PS50850"/>
    </source>
</evidence>
<dbReference type="Pfam" id="PF00083">
    <property type="entry name" value="Sugar_tr"/>
    <property type="match status" value="1"/>
</dbReference>
<feature type="transmembrane region" description="Helical" evidence="5">
    <location>
        <begin position="357"/>
        <end position="380"/>
    </location>
</feature>
<dbReference type="PRINTS" id="PR00171">
    <property type="entry name" value="SUGRTRNSPORT"/>
</dbReference>
<keyword evidence="2 5" id="KW-0812">Transmembrane</keyword>
<accession>A0AB34JMW9</accession>
<dbReference type="InterPro" id="IPR050549">
    <property type="entry name" value="MFS_Trehalose_Transporter"/>
</dbReference>
<name>A0AB34JMW9_PRYPA</name>
<dbReference type="EMBL" id="JBGBPQ010000006">
    <property type="protein sequence ID" value="KAL1523320.1"/>
    <property type="molecule type" value="Genomic_DNA"/>
</dbReference>
<dbReference type="PROSITE" id="PS00217">
    <property type="entry name" value="SUGAR_TRANSPORT_2"/>
    <property type="match status" value="1"/>
</dbReference>
<feature type="transmembrane region" description="Helical" evidence="5">
    <location>
        <begin position="449"/>
        <end position="472"/>
    </location>
</feature>
<dbReference type="InterPro" id="IPR036259">
    <property type="entry name" value="MFS_trans_sf"/>
</dbReference>
<evidence type="ECO:0000313" key="8">
    <source>
        <dbReference type="Proteomes" id="UP001515480"/>
    </source>
</evidence>
<dbReference type="PROSITE" id="PS50850">
    <property type="entry name" value="MFS"/>
    <property type="match status" value="1"/>
</dbReference>
<dbReference type="PROSITE" id="PS00216">
    <property type="entry name" value="SUGAR_TRANSPORT_1"/>
    <property type="match status" value="1"/>
</dbReference>
<feature type="transmembrane region" description="Helical" evidence="5">
    <location>
        <begin position="392"/>
        <end position="413"/>
    </location>
</feature>
<sequence length="551" mass="57871">MMEGAGTPEASFLPSQSTRALPSQLAALLPAQSMGTGSLNAVLFACIAAIGPLIFGYTLGYTSPSDLAMEASSEDHILAASLQSCADKPCGLSSQEVSVYGSVVNVGCMIGALLGGQLCDLIGRKGTIMVSALPWLGSWVLQGLSGSFAPLLVGRVICGVAVGIASTSVPVFISEMSPTALRGALGAVNQLAVTMGIFLVYLLGDMLAHRQQTIFACNFSTSHDQCRDVVSDWQCVHGASPSADVCYANLSEWRALAFIGAGLSCALFLGVLLLVPETPAHLVSSGRLEEARRVLSRVRDSPMEVEREFEQLKASSLSSTSADEGGQLTGFVADAPDEAKKVGGLRGLMVKGVRQPFAIGCTLMITQQFSGINAVIFYSGDILATTGMEDPNVGGLLVMGIQVVMTFVSVILMDRAGRRPLLLISLGGMTIAATLLAVFYFNGKSPGQLALFSLIMYIVTFSLGLGAIPWLIMGELFPSHVRAAASSVAALFNWLLSFIVTLCFQTVADALTQGGAFLLFAGICLSGFTFVFFLVPETRGKSFDEIAALFE</sequence>
<dbReference type="Proteomes" id="UP001515480">
    <property type="component" value="Unassembled WGS sequence"/>
</dbReference>
<feature type="transmembrane region" description="Helical" evidence="5">
    <location>
        <begin position="420"/>
        <end position="443"/>
    </location>
</feature>
<keyword evidence="4 5" id="KW-0472">Membrane</keyword>
<evidence type="ECO:0000256" key="5">
    <source>
        <dbReference type="SAM" id="Phobius"/>
    </source>
</evidence>
<dbReference type="InterPro" id="IPR005828">
    <property type="entry name" value="MFS_sugar_transport-like"/>
</dbReference>
<feature type="transmembrane region" description="Helical" evidence="5">
    <location>
        <begin position="152"/>
        <end position="173"/>
    </location>
</feature>